<reference evidence="2" key="1">
    <citation type="journal article" date="2022" name="Mol. Ecol. Resour.">
        <title>The genomes of chicory, endive, great burdock and yacon provide insights into Asteraceae palaeo-polyploidization history and plant inulin production.</title>
        <authorList>
            <person name="Fan W."/>
            <person name="Wang S."/>
            <person name="Wang H."/>
            <person name="Wang A."/>
            <person name="Jiang F."/>
            <person name="Liu H."/>
            <person name="Zhao H."/>
            <person name="Xu D."/>
            <person name="Zhang Y."/>
        </authorList>
    </citation>
    <scope>NUCLEOTIDE SEQUENCE [LARGE SCALE GENOMIC DNA]</scope>
    <source>
        <strain evidence="2">cv. Yunnan</strain>
    </source>
</reference>
<keyword evidence="2" id="KW-1185">Reference proteome</keyword>
<organism evidence="1 2">
    <name type="scientific">Smallanthus sonchifolius</name>
    <dbReference type="NCBI Taxonomy" id="185202"/>
    <lineage>
        <taxon>Eukaryota</taxon>
        <taxon>Viridiplantae</taxon>
        <taxon>Streptophyta</taxon>
        <taxon>Embryophyta</taxon>
        <taxon>Tracheophyta</taxon>
        <taxon>Spermatophyta</taxon>
        <taxon>Magnoliopsida</taxon>
        <taxon>eudicotyledons</taxon>
        <taxon>Gunneridae</taxon>
        <taxon>Pentapetalae</taxon>
        <taxon>asterids</taxon>
        <taxon>campanulids</taxon>
        <taxon>Asterales</taxon>
        <taxon>Asteraceae</taxon>
        <taxon>Asteroideae</taxon>
        <taxon>Heliantheae alliance</taxon>
        <taxon>Millerieae</taxon>
        <taxon>Smallanthus</taxon>
    </lineage>
</organism>
<name>A0ACB9I572_9ASTR</name>
<gene>
    <name evidence="1" type="ORF">L1987_31346</name>
</gene>
<reference evidence="1 2" key="2">
    <citation type="journal article" date="2022" name="Mol. Ecol. Resour.">
        <title>The genomes of chicory, endive, great burdock and yacon provide insights into Asteraceae paleo-polyploidization history and plant inulin production.</title>
        <authorList>
            <person name="Fan W."/>
            <person name="Wang S."/>
            <person name="Wang H."/>
            <person name="Wang A."/>
            <person name="Jiang F."/>
            <person name="Liu H."/>
            <person name="Zhao H."/>
            <person name="Xu D."/>
            <person name="Zhang Y."/>
        </authorList>
    </citation>
    <scope>NUCLEOTIDE SEQUENCE [LARGE SCALE GENOMIC DNA]</scope>
    <source>
        <strain evidence="2">cv. Yunnan</strain>
        <tissue evidence="1">Leaves</tissue>
    </source>
</reference>
<dbReference type="Proteomes" id="UP001056120">
    <property type="component" value="Linkage Group LG10"/>
</dbReference>
<protein>
    <submittedName>
        <fullName evidence="1">Uncharacterized protein</fullName>
    </submittedName>
</protein>
<evidence type="ECO:0000313" key="2">
    <source>
        <dbReference type="Proteomes" id="UP001056120"/>
    </source>
</evidence>
<accession>A0ACB9I572</accession>
<comment type="caution">
    <text evidence="1">The sequence shown here is derived from an EMBL/GenBank/DDBJ whole genome shotgun (WGS) entry which is preliminary data.</text>
</comment>
<sequence>MADFKCDNTKKSRLTLKTLPFFLSSSNSSDQNKSPKRFREQNGVVGLGIVVALNDESSGHSTQNPVFSVSPRSNPIPIFCKNPTQEDVEIELLEEYTCVISHVGNNLIKKREYFDDGFKRKSCVNGGHTTSYWVSTNGGGGGGGVFCSPSPPVVVGGGGGMMFEDVDFLSSCYLCKKKLHGLDIFMYRGEKAFCSEECRFKQISVDEHKEKYATGVRNQPEYADTLCSSPMRFPAGMAMA</sequence>
<proteinExistence type="predicted"/>
<dbReference type="EMBL" id="CM042027">
    <property type="protein sequence ID" value="KAI3803197.1"/>
    <property type="molecule type" value="Genomic_DNA"/>
</dbReference>
<evidence type="ECO:0000313" key="1">
    <source>
        <dbReference type="EMBL" id="KAI3803197.1"/>
    </source>
</evidence>